<reference evidence="1 2" key="1">
    <citation type="submission" date="2018-01" db="EMBL/GenBank/DDBJ databases">
        <title>Genome sequence of the PGP bacterium Paenibacillus illinoisensis E3.</title>
        <authorList>
            <person name="Rolli E."/>
            <person name="Marasco R."/>
            <person name="Bessem C."/>
            <person name="Michoud G."/>
            <person name="Gaiarsa S."/>
            <person name="Borin S."/>
            <person name="Daffonchio D."/>
        </authorList>
    </citation>
    <scope>NUCLEOTIDE SEQUENCE [LARGE SCALE GENOMIC DNA]</scope>
    <source>
        <strain evidence="1 2">E3</strain>
    </source>
</reference>
<organism evidence="1 2">
    <name type="scientific">Paenibacillus illinoisensis</name>
    <dbReference type="NCBI Taxonomy" id="59845"/>
    <lineage>
        <taxon>Bacteria</taxon>
        <taxon>Bacillati</taxon>
        <taxon>Bacillota</taxon>
        <taxon>Bacilli</taxon>
        <taxon>Bacillales</taxon>
        <taxon>Paenibacillaceae</taxon>
        <taxon>Paenibacillus</taxon>
    </lineage>
</organism>
<accession>A0A2W0CPF2</accession>
<dbReference type="AlphaFoldDB" id="A0A2W0CPF2"/>
<dbReference type="EMBL" id="PRLG01000013">
    <property type="protein sequence ID" value="PYY30065.1"/>
    <property type="molecule type" value="Genomic_DNA"/>
</dbReference>
<gene>
    <name evidence="1" type="primary">pur6</name>
    <name evidence="1" type="ORF">PIL02S_01667</name>
</gene>
<proteinExistence type="predicted"/>
<dbReference type="RefSeq" id="WP_110757515.1">
    <property type="nucleotide sequence ID" value="NZ_PRLG01000013.1"/>
</dbReference>
<sequence length="770" mass="88878">MDNHSVTLHSLRSKDQLRFFVKDQIEAVGSGKMIVPVFEENQQSIFAFLEKENSAHLLLDSQYEPAASEFHCADSIEELIAQHNAAMSSACREVCLWVESPTWGLEESLFALLYAIYFGKIVVRLNSLDEFIQNKGLSVRDDYDSWFFIMPYSCLDGEINLKLAHFSKPMGFLPFTDYTTLRLYLLKRIVLEDKLNSSIQLNSVLANRIKLREDEARQGIAGQMVTRYLPRDYCSLESTSDLIFQQSRLLEFSYMSHCRECAIVMNDYLFCSVQADETDKDNTTRECKEFSPRCLSHTDQCCIENRKRLSINDLYAKFLFLNGCNLGDGAQSFIPYRHTILRNLIEGHALSIITTPSIKIGDITENILAHNLSKYGYSEGIKTQYINEFLRYSGIENNYYSQIGDPDLMYGGLTVKKTRLSMNDVSEVTAILSDLADETYAEVEIQVEESSLQQLDIAKISFLDSDHKQISINQKKIYFAFIKRDPCSVKLMLFSNEPFEHDEIHVVLTARNHVEEAMKRVDVYQNSLDFFRECVSIGSHVKGKIEDVYNYWKSIPNLYRRYRYCFQSRSKLEKTLRKLEQKYLNLNQEIFTQMVSYTNSKRDIFFEKISEKRTHITALAFISTCYDCGYSSARFESSILTGPGKSVKRISYKCFHCGCISDFPEATLSITGNPYLRFGNEGLDTKLYEINNQQNEPLQINIAGISIDSELIDVEFHQDKLEIQPGERSSIFIKLKPSPELKQGVYLFSFYILVNSQFYYLSKTFGYEEN</sequence>
<protein>
    <submittedName>
        <fullName evidence="1">Synthetase</fullName>
    </submittedName>
</protein>
<evidence type="ECO:0000313" key="2">
    <source>
        <dbReference type="Proteomes" id="UP000247459"/>
    </source>
</evidence>
<comment type="caution">
    <text evidence="1">The sequence shown here is derived from an EMBL/GenBank/DDBJ whole genome shotgun (WGS) entry which is preliminary data.</text>
</comment>
<dbReference type="OrthoDB" id="3035517at2"/>
<name>A0A2W0CPF2_9BACL</name>
<evidence type="ECO:0000313" key="1">
    <source>
        <dbReference type="EMBL" id="PYY30065.1"/>
    </source>
</evidence>
<dbReference type="Proteomes" id="UP000247459">
    <property type="component" value="Unassembled WGS sequence"/>
</dbReference>